<name>A0A0C3PJA9_PISTI</name>
<feature type="compositionally biased region" description="Low complexity" evidence="1">
    <location>
        <begin position="466"/>
        <end position="479"/>
    </location>
</feature>
<evidence type="ECO:0000256" key="1">
    <source>
        <dbReference type="SAM" id="MobiDB-lite"/>
    </source>
</evidence>
<accession>A0A0C3PJA9</accession>
<dbReference type="HOGENOM" id="CLU_022326_0_0_1"/>
<dbReference type="EMBL" id="KN831945">
    <property type="protein sequence ID" value="KIO14230.1"/>
    <property type="molecule type" value="Genomic_DNA"/>
</dbReference>
<feature type="region of interest" description="Disordered" evidence="1">
    <location>
        <begin position="1"/>
        <end position="24"/>
    </location>
</feature>
<reference evidence="2 3" key="1">
    <citation type="submission" date="2014-04" db="EMBL/GenBank/DDBJ databases">
        <authorList>
            <consortium name="DOE Joint Genome Institute"/>
            <person name="Kuo A."/>
            <person name="Kohler A."/>
            <person name="Costa M.D."/>
            <person name="Nagy L.G."/>
            <person name="Floudas D."/>
            <person name="Copeland A."/>
            <person name="Barry K.W."/>
            <person name="Cichocki N."/>
            <person name="Veneault-Fourrey C."/>
            <person name="LaButti K."/>
            <person name="Lindquist E.A."/>
            <person name="Lipzen A."/>
            <person name="Lundell T."/>
            <person name="Morin E."/>
            <person name="Murat C."/>
            <person name="Sun H."/>
            <person name="Tunlid A."/>
            <person name="Henrissat B."/>
            <person name="Grigoriev I.V."/>
            <person name="Hibbett D.S."/>
            <person name="Martin F."/>
            <person name="Nordberg H.P."/>
            <person name="Cantor M.N."/>
            <person name="Hua S.X."/>
        </authorList>
    </citation>
    <scope>NUCLEOTIDE SEQUENCE [LARGE SCALE GENOMIC DNA]</scope>
    <source>
        <strain evidence="2 3">Marx 270</strain>
    </source>
</reference>
<reference evidence="3" key="2">
    <citation type="submission" date="2015-01" db="EMBL/GenBank/DDBJ databases">
        <title>Evolutionary Origins and Diversification of the Mycorrhizal Mutualists.</title>
        <authorList>
            <consortium name="DOE Joint Genome Institute"/>
            <consortium name="Mycorrhizal Genomics Consortium"/>
            <person name="Kohler A."/>
            <person name="Kuo A."/>
            <person name="Nagy L.G."/>
            <person name="Floudas D."/>
            <person name="Copeland A."/>
            <person name="Barry K.W."/>
            <person name="Cichocki N."/>
            <person name="Veneault-Fourrey C."/>
            <person name="LaButti K."/>
            <person name="Lindquist E.A."/>
            <person name="Lipzen A."/>
            <person name="Lundell T."/>
            <person name="Morin E."/>
            <person name="Murat C."/>
            <person name="Riley R."/>
            <person name="Ohm R."/>
            <person name="Sun H."/>
            <person name="Tunlid A."/>
            <person name="Henrissat B."/>
            <person name="Grigoriev I.V."/>
            <person name="Hibbett D.S."/>
            <person name="Martin F."/>
        </authorList>
    </citation>
    <scope>NUCLEOTIDE SEQUENCE [LARGE SCALE GENOMIC DNA]</scope>
    <source>
        <strain evidence="3">Marx 270</strain>
    </source>
</reference>
<dbReference type="STRING" id="870435.A0A0C3PJA9"/>
<feature type="compositionally biased region" description="Pro residues" evidence="1">
    <location>
        <begin position="1"/>
        <end position="12"/>
    </location>
</feature>
<dbReference type="OrthoDB" id="3265311at2759"/>
<gene>
    <name evidence="2" type="ORF">M404DRAFT_945017</name>
</gene>
<organism evidence="2 3">
    <name type="scientific">Pisolithus tinctorius Marx 270</name>
    <dbReference type="NCBI Taxonomy" id="870435"/>
    <lineage>
        <taxon>Eukaryota</taxon>
        <taxon>Fungi</taxon>
        <taxon>Dikarya</taxon>
        <taxon>Basidiomycota</taxon>
        <taxon>Agaricomycotina</taxon>
        <taxon>Agaricomycetes</taxon>
        <taxon>Agaricomycetidae</taxon>
        <taxon>Boletales</taxon>
        <taxon>Sclerodermatineae</taxon>
        <taxon>Pisolithaceae</taxon>
        <taxon>Pisolithus</taxon>
    </lineage>
</organism>
<dbReference type="AlphaFoldDB" id="A0A0C3PJA9"/>
<dbReference type="InParanoid" id="A0A0C3PJA9"/>
<dbReference type="Proteomes" id="UP000054217">
    <property type="component" value="Unassembled WGS sequence"/>
</dbReference>
<sequence>MTPCRTPQPKPPIQRADSPRPRASGPLIYEVFKPKLPPDPFARLHTIREPWMLRMDSVAMAVGDPRRDVILVLGAPTLKDISPVLQSPQFSQSLIILASHQLFPVPTGVRPAICTIRLNSSVTNEMNGTLRLAAVLQCAERVSRLWRKTGGSGVREISESETRLDASEIPDNLFLVPDSGSAQSSPLSSSEGLKSTTSSVRSFIIPAMSFLLSSSSSSPTDPSQRAFDAILNFIPNGISNVAIMKQTILITSLTCPFLAPASFNSITSASKTRKRNILRRRTLPFSRVSNSDSYSSLQISTSTSATSDPGISGPLAKSRLLHILPLSGRAYLSQDKLVRNMESYQLSFAYPPSLSMKRPNTLERAVAFVVPATALREVVRHASVSKSSVPHSPYSSTTSSSSSVSSRLVRQAVDMEWTVADILLSGILDSQANPGGVPYAGPRAWICSGADFAFVAESEIESQTQSAPSCSSGTTPTTPDEMPHATNAWPDVCCGPSRSSGSSEPVIMVNPSAEKFGGGTAAVVNKRTRWRFWSSRGRVVTR</sequence>
<feature type="region of interest" description="Disordered" evidence="1">
    <location>
        <begin position="463"/>
        <end position="485"/>
    </location>
</feature>
<proteinExistence type="predicted"/>
<protein>
    <submittedName>
        <fullName evidence="2">Uncharacterized protein</fullName>
    </submittedName>
</protein>
<evidence type="ECO:0000313" key="3">
    <source>
        <dbReference type="Proteomes" id="UP000054217"/>
    </source>
</evidence>
<keyword evidence="3" id="KW-1185">Reference proteome</keyword>
<evidence type="ECO:0000313" key="2">
    <source>
        <dbReference type="EMBL" id="KIO14230.1"/>
    </source>
</evidence>